<dbReference type="EMBL" id="RPFW01000008">
    <property type="protein sequence ID" value="TVZ00744.1"/>
    <property type="molecule type" value="Genomic_DNA"/>
</dbReference>
<sequence>MGLLTMPFQLPLRPLQGVIKLGEMIKEQAEREMYDPARIRRELEEAQSRRDRGEISDDELAQTEDRLTATLVTKPSRPDRPRRQRGKCDRS</sequence>
<evidence type="ECO:0000313" key="2">
    <source>
        <dbReference type="EMBL" id="TVZ00744.1"/>
    </source>
</evidence>
<reference evidence="2 3" key="1">
    <citation type="submission" date="2018-11" db="EMBL/GenBank/DDBJ databases">
        <title>Trebonia kvetii gen.nov., sp.nov., a novel acidophilic actinobacterium, and proposal of the new actinobacterial family Treboniaceae fam. nov.</title>
        <authorList>
            <person name="Rapoport D."/>
            <person name="Sagova-Mareckova M."/>
            <person name="Sedlacek I."/>
            <person name="Provaznik J."/>
            <person name="Kralova S."/>
            <person name="Pavlinic D."/>
            <person name="Benes V."/>
            <person name="Kopecky J."/>
        </authorList>
    </citation>
    <scope>NUCLEOTIDE SEQUENCE [LARGE SCALE GENOMIC DNA]</scope>
    <source>
        <strain evidence="2 3">15Tr583</strain>
    </source>
</reference>
<dbReference type="Pfam" id="PF05120">
    <property type="entry name" value="GvpG"/>
    <property type="match status" value="1"/>
</dbReference>
<dbReference type="AlphaFoldDB" id="A0A6P2BP29"/>
<comment type="caution">
    <text evidence="2">The sequence shown here is derived from an EMBL/GenBank/DDBJ whole genome shotgun (WGS) entry which is preliminary data.</text>
</comment>
<protein>
    <submittedName>
        <fullName evidence="2">Gas vesicle protein G</fullName>
    </submittedName>
</protein>
<accession>A0A6P2BP29</accession>
<dbReference type="OrthoDB" id="3541554at2"/>
<evidence type="ECO:0000313" key="3">
    <source>
        <dbReference type="Proteomes" id="UP000460272"/>
    </source>
</evidence>
<evidence type="ECO:0000256" key="1">
    <source>
        <dbReference type="SAM" id="MobiDB-lite"/>
    </source>
</evidence>
<feature type="compositionally biased region" description="Basic and acidic residues" evidence="1">
    <location>
        <begin position="44"/>
        <end position="55"/>
    </location>
</feature>
<organism evidence="2 3">
    <name type="scientific">Trebonia kvetii</name>
    <dbReference type="NCBI Taxonomy" id="2480626"/>
    <lineage>
        <taxon>Bacteria</taxon>
        <taxon>Bacillati</taxon>
        <taxon>Actinomycetota</taxon>
        <taxon>Actinomycetes</taxon>
        <taxon>Streptosporangiales</taxon>
        <taxon>Treboniaceae</taxon>
        <taxon>Trebonia</taxon>
    </lineage>
</organism>
<feature type="region of interest" description="Disordered" evidence="1">
    <location>
        <begin position="44"/>
        <end position="91"/>
    </location>
</feature>
<proteinExistence type="predicted"/>
<name>A0A6P2BP29_9ACTN</name>
<keyword evidence="3" id="KW-1185">Reference proteome</keyword>
<dbReference type="Proteomes" id="UP000460272">
    <property type="component" value="Unassembled WGS sequence"/>
</dbReference>
<dbReference type="InterPro" id="IPR007804">
    <property type="entry name" value="GvpG"/>
</dbReference>
<gene>
    <name evidence="2" type="ORF">EAS64_35920</name>
</gene>
<feature type="compositionally biased region" description="Basic and acidic residues" evidence="1">
    <location>
        <begin position="76"/>
        <end position="91"/>
    </location>
</feature>
<dbReference type="RefSeq" id="WP_145860448.1">
    <property type="nucleotide sequence ID" value="NZ_RPFW01000008.1"/>
</dbReference>